<dbReference type="KEGG" id="sbu:SpiBuddy_2088"/>
<dbReference type="RefSeq" id="WP_013607758.1">
    <property type="nucleotide sequence ID" value="NC_015152.1"/>
</dbReference>
<dbReference type="Proteomes" id="UP000008466">
    <property type="component" value="Chromosome"/>
</dbReference>
<dbReference type="HOGENOM" id="CLU_1546618_0_0_12"/>
<protein>
    <recommendedName>
        <fullName evidence="3">Outer membrane protein beta-barrel domain-containing protein</fullName>
    </recommendedName>
</protein>
<evidence type="ECO:0000313" key="2">
    <source>
        <dbReference type="Proteomes" id="UP000008466"/>
    </source>
</evidence>
<dbReference type="STRING" id="158189.SpiBuddy_2088"/>
<name>F0RTK1_SPHGB</name>
<keyword evidence="2" id="KW-1185">Reference proteome</keyword>
<dbReference type="OrthoDB" id="370701at2"/>
<gene>
    <name evidence="1" type="ordered locus">SpiBuddy_2088</name>
</gene>
<evidence type="ECO:0008006" key="3">
    <source>
        <dbReference type="Google" id="ProtNLM"/>
    </source>
</evidence>
<sequence>MRRLVSILVMVFLLSSALSGRSIGYGLGYYGQTVESDLQKTSSGVEFSLVYKPWNFAFANPSMIAKSALGTDQSGKYGVPYLGIGLGLDFFRTTRHPFNFLAHNIIAYSPMVSVSYTFDPRRGQSLLGLEISPFKLIQKDFWYDALSPFFTYDVQKGELDSWGFNLIRFTFFFK</sequence>
<dbReference type="EMBL" id="CP002541">
    <property type="protein sequence ID" value="ADY13909.1"/>
    <property type="molecule type" value="Genomic_DNA"/>
</dbReference>
<reference evidence="2" key="1">
    <citation type="submission" date="2011-02" db="EMBL/GenBank/DDBJ databases">
        <title>Complete sequence of Spirochaeta sp. Buddy.</title>
        <authorList>
            <person name="Lucas S."/>
            <person name="Copeland A."/>
            <person name="Lapidus A."/>
            <person name="Cheng J.-F."/>
            <person name="Goodwin L."/>
            <person name="Pitluck S."/>
            <person name="Zeytun A."/>
            <person name="Detter J.C."/>
            <person name="Han C."/>
            <person name="Tapia R."/>
            <person name="Land M."/>
            <person name="Hauser L."/>
            <person name="Kyrpides N."/>
            <person name="Ivanova N."/>
            <person name="Mikhailova N."/>
            <person name="Pagani I."/>
            <person name="Ritalahti K.M."/>
            <person name="Loeffler F.E."/>
            <person name="Woyke T."/>
        </authorList>
    </citation>
    <scope>NUCLEOTIDE SEQUENCE [LARGE SCALE GENOMIC DNA]</scope>
    <source>
        <strain evidence="2">ATCC BAA-1886 / DSM 22777 / Buddy</strain>
    </source>
</reference>
<proteinExistence type="predicted"/>
<accession>F0RTK1</accession>
<evidence type="ECO:0000313" key="1">
    <source>
        <dbReference type="EMBL" id="ADY13909.1"/>
    </source>
</evidence>
<dbReference type="AlphaFoldDB" id="F0RTK1"/>
<organism evidence="1 2">
    <name type="scientific">Sphaerochaeta globosa (strain ATCC BAA-1886 / DSM 22777 / Buddy)</name>
    <name type="common">Spirochaeta sp. (strain Buddy)</name>
    <dbReference type="NCBI Taxonomy" id="158189"/>
    <lineage>
        <taxon>Bacteria</taxon>
        <taxon>Pseudomonadati</taxon>
        <taxon>Spirochaetota</taxon>
        <taxon>Spirochaetia</taxon>
        <taxon>Spirochaetales</taxon>
        <taxon>Sphaerochaetaceae</taxon>
        <taxon>Sphaerochaeta</taxon>
    </lineage>
</organism>